<gene>
    <name evidence="6" type="ORF">NLI96_g2056</name>
</gene>
<dbReference type="GO" id="GO:0044550">
    <property type="term" value="P:secondary metabolite biosynthetic process"/>
    <property type="evidence" value="ECO:0007669"/>
    <property type="project" value="UniProtKB-ARBA"/>
</dbReference>
<dbReference type="GO" id="GO:0004497">
    <property type="term" value="F:monooxygenase activity"/>
    <property type="evidence" value="ECO:0007669"/>
    <property type="project" value="UniProtKB-KW"/>
</dbReference>
<feature type="compositionally biased region" description="Low complexity" evidence="5">
    <location>
        <begin position="634"/>
        <end position="645"/>
    </location>
</feature>
<dbReference type="PANTHER" id="PTHR43747">
    <property type="entry name" value="FAD-BINDING PROTEIN"/>
    <property type="match status" value="1"/>
</dbReference>
<feature type="compositionally biased region" description="Low complexity" evidence="5">
    <location>
        <begin position="307"/>
        <end position="325"/>
    </location>
</feature>
<sequence length="724" mass="78904">MSSVTPPEQTQILVIGGGPGGSYAASTLAREGFDVVLLEMSKFPRLTHLLPSSPFNVLMLPRRYHIGESLLPSARHYLRFIDAEQKVASHGFVRKPGSAIKFNQYMQEGYTDFVALGADNASWNVIRSEFDHILYKHAEECGALVFDETKVTAIHFEDETTTSCPRPRTNSNGSTSGRPGVDEFLGRPTSASYLTTCGQRGEIKFDYLIDASGRAGMISTKYLKNRKYNNSLKNIAVWGYWQTAGMYGQGTARENAPWFEALSDESGWAWFIPLHNGLTSVGIVMDQKELGARSRACSVASSRQCSTVPSPTSTTFPNIGFSRFGPTPPPSPRPFQPPTPAVGEPSTRRTSALADRYLSLLHLAPGVLKLIGEGKLVKVDDGEHPISEEEYIGPEVPMTRSASDYSYSAGRYAGNRWRIVGDAGAFIDPFFSSGVHLALTGALASAASIAASIRGDCTEAEAAEFHNNRVAISYTRFLVVVLSAYKQIRAQSVNVLADIENDNFDKAFEFLRPVIQGGAEMGTKLSEDEVQKALDFCVNLFSPTTPEQHENVRNKLKLRLNINAARRGSAPPDVGASRADDLDLELDGEKLMDVHAPLINPSSITRFLSKRFRGFSLSSSPVSPTSPTVPPLSPSRTSESAASSDSEAESEASFGRLEPPLSLNPPNPKGDEEDSEMRMVLEKVNARRVIHSEHGTGLNSMEQENVAGFVVRLVRGQLGLVRSC</sequence>
<keyword evidence="3" id="KW-0503">Monooxygenase</keyword>
<feature type="region of interest" description="Disordered" evidence="5">
    <location>
        <begin position="159"/>
        <end position="182"/>
    </location>
</feature>
<dbReference type="Proteomes" id="UP001212997">
    <property type="component" value="Unassembled WGS sequence"/>
</dbReference>
<evidence type="ECO:0008006" key="8">
    <source>
        <dbReference type="Google" id="ProtNLM"/>
    </source>
</evidence>
<evidence type="ECO:0000313" key="7">
    <source>
        <dbReference type="Proteomes" id="UP001212997"/>
    </source>
</evidence>
<feature type="compositionally biased region" description="Pro residues" evidence="5">
    <location>
        <begin position="326"/>
        <end position="340"/>
    </location>
</feature>
<keyword evidence="2" id="KW-0560">Oxidoreductase</keyword>
<evidence type="ECO:0000313" key="6">
    <source>
        <dbReference type="EMBL" id="KAJ3489551.1"/>
    </source>
</evidence>
<feature type="compositionally biased region" description="Low complexity" evidence="5">
    <location>
        <begin position="617"/>
        <end position="626"/>
    </location>
</feature>
<proteinExistence type="inferred from homology"/>
<dbReference type="Pfam" id="PF04820">
    <property type="entry name" value="Trp_halogenase"/>
    <property type="match status" value="1"/>
</dbReference>
<dbReference type="Pfam" id="PF13450">
    <property type="entry name" value="NAD_binding_8"/>
    <property type="match status" value="1"/>
</dbReference>
<feature type="region of interest" description="Disordered" evidence="5">
    <location>
        <begin position="307"/>
        <end position="346"/>
    </location>
</feature>
<dbReference type="InterPro" id="IPR036188">
    <property type="entry name" value="FAD/NAD-bd_sf"/>
</dbReference>
<feature type="compositionally biased region" description="Polar residues" evidence="5">
    <location>
        <begin position="161"/>
        <end position="177"/>
    </location>
</feature>
<dbReference type="EMBL" id="JANAWD010000043">
    <property type="protein sequence ID" value="KAJ3489551.1"/>
    <property type="molecule type" value="Genomic_DNA"/>
</dbReference>
<dbReference type="PANTHER" id="PTHR43747:SF5">
    <property type="entry name" value="FAD-BINDING DOMAIN-CONTAINING PROTEIN"/>
    <property type="match status" value="1"/>
</dbReference>
<comment type="similarity">
    <text evidence="1">Belongs to the flavin-dependent halogenase family.</text>
</comment>
<dbReference type="SUPFAM" id="SSF51905">
    <property type="entry name" value="FAD/NAD(P)-binding domain"/>
    <property type="match status" value="1"/>
</dbReference>
<evidence type="ECO:0000256" key="5">
    <source>
        <dbReference type="SAM" id="MobiDB-lite"/>
    </source>
</evidence>
<keyword evidence="7" id="KW-1185">Reference proteome</keyword>
<comment type="catalytic activity">
    <reaction evidence="4">
        <text>melleolide F + FADH2 + chloride + O2 = 6'-chloromelleolide F + FAD + 2 H2O + H(+)</text>
        <dbReference type="Rhea" id="RHEA:67160"/>
        <dbReference type="ChEBI" id="CHEBI:15377"/>
        <dbReference type="ChEBI" id="CHEBI:15378"/>
        <dbReference type="ChEBI" id="CHEBI:15379"/>
        <dbReference type="ChEBI" id="CHEBI:17996"/>
        <dbReference type="ChEBI" id="CHEBI:57692"/>
        <dbReference type="ChEBI" id="CHEBI:58307"/>
        <dbReference type="ChEBI" id="CHEBI:167712"/>
        <dbReference type="ChEBI" id="CHEBI:167713"/>
    </reaction>
    <physiologicalReaction direction="left-to-right" evidence="4">
        <dbReference type="Rhea" id="RHEA:67161"/>
    </physiologicalReaction>
</comment>
<dbReference type="AlphaFoldDB" id="A0AAD5VBI8"/>
<dbReference type="GO" id="GO:0140907">
    <property type="term" value="F:flavin-dependent halogenase activity"/>
    <property type="evidence" value="ECO:0007669"/>
    <property type="project" value="UniProtKB-ARBA"/>
</dbReference>
<organism evidence="6 7">
    <name type="scientific">Meripilus lineatus</name>
    <dbReference type="NCBI Taxonomy" id="2056292"/>
    <lineage>
        <taxon>Eukaryota</taxon>
        <taxon>Fungi</taxon>
        <taxon>Dikarya</taxon>
        <taxon>Basidiomycota</taxon>
        <taxon>Agaricomycotina</taxon>
        <taxon>Agaricomycetes</taxon>
        <taxon>Polyporales</taxon>
        <taxon>Meripilaceae</taxon>
        <taxon>Meripilus</taxon>
    </lineage>
</organism>
<protein>
    <recommendedName>
        <fullName evidence="8">Halogenase</fullName>
    </recommendedName>
</protein>
<comment type="caution">
    <text evidence="6">The sequence shown here is derived from an EMBL/GenBank/DDBJ whole genome shotgun (WGS) entry which is preliminary data.</text>
</comment>
<reference evidence="6" key="1">
    <citation type="submission" date="2022-07" db="EMBL/GenBank/DDBJ databases">
        <title>Genome Sequence of Physisporinus lineatus.</title>
        <authorList>
            <person name="Buettner E."/>
        </authorList>
    </citation>
    <scope>NUCLEOTIDE SEQUENCE</scope>
    <source>
        <strain evidence="6">VT162</strain>
    </source>
</reference>
<dbReference type="Gene3D" id="3.50.50.60">
    <property type="entry name" value="FAD/NAD(P)-binding domain"/>
    <property type="match status" value="2"/>
</dbReference>
<evidence type="ECO:0000256" key="1">
    <source>
        <dbReference type="ARBA" id="ARBA00005706"/>
    </source>
</evidence>
<name>A0AAD5VBI8_9APHY</name>
<feature type="region of interest" description="Disordered" evidence="5">
    <location>
        <begin position="617"/>
        <end position="675"/>
    </location>
</feature>
<dbReference type="PRINTS" id="PR00420">
    <property type="entry name" value="RNGMNOXGNASE"/>
</dbReference>
<dbReference type="InterPro" id="IPR006905">
    <property type="entry name" value="Flavin_halogenase"/>
</dbReference>
<dbReference type="InterPro" id="IPR050816">
    <property type="entry name" value="Flavin-dep_Halogenase_NPB"/>
</dbReference>
<evidence type="ECO:0000256" key="4">
    <source>
        <dbReference type="ARBA" id="ARBA00049364"/>
    </source>
</evidence>
<accession>A0AAD5VBI8</accession>
<evidence type="ECO:0000256" key="2">
    <source>
        <dbReference type="ARBA" id="ARBA00023002"/>
    </source>
</evidence>
<evidence type="ECO:0000256" key="3">
    <source>
        <dbReference type="ARBA" id="ARBA00023033"/>
    </source>
</evidence>